<dbReference type="Proteomes" id="UP001501508">
    <property type="component" value="Unassembled WGS sequence"/>
</dbReference>
<dbReference type="EMBL" id="BAABEY010000012">
    <property type="protein sequence ID" value="GAA4435654.1"/>
    <property type="molecule type" value="Genomic_DNA"/>
</dbReference>
<evidence type="ECO:0000256" key="7">
    <source>
        <dbReference type="PROSITE-ProRule" id="PRU01360"/>
    </source>
</evidence>
<dbReference type="InterPro" id="IPR012910">
    <property type="entry name" value="Plug_dom"/>
</dbReference>
<dbReference type="Gene3D" id="2.60.40.1120">
    <property type="entry name" value="Carboxypeptidase-like, regulatory domain"/>
    <property type="match status" value="1"/>
</dbReference>
<keyword evidence="10" id="KW-0675">Receptor</keyword>
<dbReference type="Gene3D" id="2.170.130.10">
    <property type="entry name" value="TonB-dependent receptor, plug domain"/>
    <property type="match status" value="1"/>
</dbReference>
<keyword evidence="3 7" id="KW-1134">Transmembrane beta strand</keyword>
<comment type="similarity">
    <text evidence="7">Belongs to the TonB-dependent receptor family.</text>
</comment>
<evidence type="ECO:0000313" key="11">
    <source>
        <dbReference type="Proteomes" id="UP001501508"/>
    </source>
</evidence>
<keyword evidence="4 7" id="KW-0812">Transmembrane</keyword>
<dbReference type="Pfam" id="PF13715">
    <property type="entry name" value="CarbopepD_reg_2"/>
    <property type="match status" value="1"/>
</dbReference>
<feature type="transmembrane region" description="Helical" evidence="8">
    <location>
        <begin position="55"/>
        <end position="75"/>
    </location>
</feature>
<dbReference type="InterPro" id="IPR036942">
    <property type="entry name" value="Beta-barrel_TonB_sf"/>
</dbReference>
<dbReference type="InterPro" id="IPR037066">
    <property type="entry name" value="Plug_dom_sf"/>
</dbReference>
<dbReference type="SUPFAM" id="SSF56935">
    <property type="entry name" value="Porins"/>
    <property type="match status" value="1"/>
</dbReference>
<evidence type="ECO:0000256" key="1">
    <source>
        <dbReference type="ARBA" id="ARBA00004571"/>
    </source>
</evidence>
<dbReference type="Gene3D" id="2.40.170.20">
    <property type="entry name" value="TonB-dependent receptor, beta-barrel domain"/>
    <property type="match status" value="1"/>
</dbReference>
<dbReference type="PROSITE" id="PS52016">
    <property type="entry name" value="TONB_DEPENDENT_REC_3"/>
    <property type="match status" value="1"/>
</dbReference>
<gene>
    <name evidence="10" type="ORF">GCM10023091_12490</name>
</gene>
<evidence type="ECO:0000256" key="8">
    <source>
        <dbReference type="SAM" id="Phobius"/>
    </source>
</evidence>
<evidence type="ECO:0000256" key="6">
    <source>
        <dbReference type="ARBA" id="ARBA00023237"/>
    </source>
</evidence>
<comment type="subcellular location">
    <subcellularLocation>
        <location evidence="1 7">Cell outer membrane</location>
        <topology evidence="1 7">Multi-pass membrane protein</topology>
    </subcellularLocation>
</comment>
<comment type="caution">
    <text evidence="10">The sequence shown here is derived from an EMBL/GenBank/DDBJ whole genome shotgun (WGS) entry which is preliminary data.</text>
</comment>
<dbReference type="SUPFAM" id="SSF49464">
    <property type="entry name" value="Carboxypeptidase regulatory domain-like"/>
    <property type="match status" value="1"/>
</dbReference>
<keyword evidence="2 7" id="KW-0813">Transport</keyword>
<keyword evidence="8" id="KW-1133">Transmembrane helix</keyword>
<dbReference type="InterPro" id="IPR039426">
    <property type="entry name" value="TonB-dep_rcpt-like"/>
</dbReference>
<evidence type="ECO:0000256" key="3">
    <source>
        <dbReference type="ARBA" id="ARBA00022452"/>
    </source>
</evidence>
<organism evidence="10 11">
    <name type="scientific">Ravibacter arvi</name>
    <dbReference type="NCBI Taxonomy" id="2051041"/>
    <lineage>
        <taxon>Bacteria</taxon>
        <taxon>Pseudomonadati</taxon>
        <taxon>Bacteroidota</taxon>
        <taxon>Cytophagia</taxon>
        <taxon>Cytophagales</taxon>
        <taxon>Spirosomataceae</taxon>
        <taxon>Ravibacter</taxon>
    </lineage>
</organism>
<dbReference type="InterPro" id="IPR023997">
    <property type="entry name" value="TonB-dep_OMP_SusC/RagA_CS"/>
</dbReference>
<evidence type="ECO:0000313" key="10">
    <source>
        <dbReference type="EMBL" id="GAA4435654.1"/>
    </source>
</evidence>
<reference evidence="11" key="1">
    <citation type="journal article" date="2019" name="Int. J. Syst. Evol. Microbiol.">
        <title>The Global Catalogue of Microorganisms (GCM) 10K type strain sequencing project: providing services to taxonomists for standard genome sequencing and annotation.</title>
        <authorList>
            <consortium name="The Broad Institute Genomics Platform"/>
            <consortium name="The Broad Institute Genome Sequencing Center for Infectious Disease"/>
            <person name="Wu L."/>
            <person name="Ma J."/>
        </authorList>
    </citation>
    <scope>NUCLEOTIDE SEQUENCE [LARGE SCALE GENOMIC DNA]</scope>
    <source>
        <strain evidence="11">JCM 31920</strain>
    </source>
</reference>
<keyword evidence="6 7" id="KW-0998">Cell outer membrane</keyword>
<feature type="domain" description="TonB-dependent receptor plug" evidence="9">
    <location>
        <begin position="274"/>
        <end position="376"/>
    </location>
</feature>
<dbReference type="InterPro" id="IPR008969">
    <property type="entry name" value="CarboxyPept-like_regulatory"/>
</dbReference>
<keyword evidence="11" id="KW-1185">Reference proteome</keyword>
<evidence type="ECO:0000256" key="5">
    <source>
        <dbReference type="ARBA" id="ARBA00023136"/>
    </source>
</evidence>
<evidence type="ECO:0000256" key="2">
    <source>
        <dbReference type="ARBA" id="ARBA00022448"/>
    </source>
</evidence>
<dbReference type="NCBIfam" id="TIGR04056">
    <property type="entry name" value="OMP_RagA_SusC"/>
    <property type="match status" value="1"/>
</dbReference>
<keyword evidence="5 7" id="KW-0472">Membrane</keyword>
<protein>
    <submittedName>
        <fullName evidence="10">TonB-dependent receptor</fullName>
    </submittedName>
</protein>
<proteinExistence type="inferred from homology"/>
<dbReference type="NCBIfam" id="TIGR04057">
    <property type="entry name" value="SusC_RagA_signa"/>
    <property type="match status" value="1"/>
</dbReference>
<evidence type="ECO:0000259" key="9">
    <source>
        <dbReference type="Pfam" id="PF07715"/>
    </source>
</evidence>
<name>A0ABP8LUC4_9BACT</name>
<dbReference type="InterPro" id="IPR023996">
    <property type="entry name" value="TonB-dep_OMP_SusC/RagA"/>
</dbReference>
<evidence type="ECO:0000256" key="4">
    <source>
        <dbReference type="ARBA" id="ARBA00022692"/>
    </source>
</evidence>
<sequence length="1176" mass="129218">MPGMHHHPRQITPPESIRLSLFEKKETGEYYVKSSKIQPDKGMEKPRKLITRWGILMKISVLQLFIGFVTAAYTYGHEAKAQELLARPVTVHFVSVDIKTALAEVEKKANVKFVYTSRLVPLKRKVTLKVVNKSVSETLDALFEPDRVKYSIVRDRILISVEEPGSTLETPLRSMSDPAAEKQVKGRVTDEKGDGLPGVNIVVKGSQRGTISNVDGAFEISVPEGFAALTFSFVGYESQEIEVGSRTFVEVALKVDQKSLEEVVVVGYSSKNMSELSSAVSVINADKLKGVTTPSLGNMLQGKAPGVIVSSASGQPGAAPAVRIRGTGTISASADPLYVVDGVIGGTANPNDIESVTVLKDAAATGLYGSRAANGVIVITTKTGKAGKTKINLNTAIGSSSVLRGKFRMMNSRQYYDYSLPMYTADYDGKRASYIADLQKTNPNPTDAQIQAWLESKKFPTTLDGYLNINFPSSLLDHDTDWSDLVYRNGLTQNYELSASGGNEKTRFYVSGNYYDEEGNMTNSDYKRFNVRMNLSHQINDKLSISGRVNGKMDYTTFDYSGERGGAWTTFYNLPTDYPYNPDGSVRVGTEPDWFGRDRFNFLFPMQYNYSLARSTGVQGDFVLNYAINDFLSFSSTNRADLGNTRSEIYDDPRTLTGGIRNGLLTNGTGYSQSLLNSNLLKANKNWGQHTLSGLIGMEFQSNYGENVLSSGGGVPAGLGILDVAAVPVSVGGNKYKSNFNSYFSQADYSFADRYFLTASVRRDGSSKFGNRNQYGNFWALGGSWILSNEKFLAGNSTITFLKFRGSYGTTGNANITDFVTRGLYSFSQQYAGISAAIPARLSNPDLTWEKAYITNLGFNLGLFNRITLALDLYQRDTKNLLFDVPLSSAAGFSTQIQNVGFIRNKGIELDVTSVNFSSGGFSWETNFNIGFNRNRVMELYKNQDIDLGVRRVIVGKPLGTWYMQKWMGVDAQTGSPLWEKLTYDESGAVVKKENTSNYNEATRQVVGKSIPDFTGGFNNSLQYKGISLDFLFSFVSGADVYESLRENLGADGAYPTVNSVVLRPGESYWKNPGDQATHPKAILGGNLNSSKASSRFLLDASYIRLRNVRLAYQFPEAILKRLGLGQLSVYGTGDNLLTWTPYTGMDPEVGFEAGATGLAKYFNSRKLLFGINIGF</sequence>
<accession>A0ABP8LUC4</accession>
<dbReference type="Pfam" id="PF07715">
    <property type="entry name" value="Plug"/>
    <property type="match status" value="1"/>
</dbReference>